<protein>
    <submittedName>
        <fullName evidence="1">Uncharacterized protein</fullName>
    </submittedName>
</protein>
<organism evidence="1 2">
    <name type="scientific">Caerostris darwini</name>
    <dbReference type="NCBI Taxonomy" id="1538125"/>
    <lineage>
        <taxon>Eukaryota</taxon>
        <taxon>Metazoa</taxon>
        <taxon>Ecdysozoa</taxon>
        <taxon>Arthropoda</taxon>
        <taxon>Chelicerata</taxon>
        <taxon>Arachnida</taxon>
        <taxon>Araneae</taxon>
        <taxon>Araneomorphae</taxon>
        <taxon>Entelegynae</taxon>
        <taxon>Araneoidea</taxon>
        <taxon>Araneidae</taxon>
        <taxon>Caerostris</taxon>
    </lineage>
</organism>
<proteinExistence type="predicted"/>
<evidence type="ECO:0000313" key="1">
    <source>
        <dbReference type="EMBL" id="GIY70210.1"/>
    </source>
</evidence>
<sequence>MNFSFVPGHRPRRHRTSWRDVISVELTSRVSSGGDIMKGTFLIWKLLCFTYILALVRPVPEKIPIGKPYFLFGIRQERGLVRGIIINMQQRDGG</sequence>
<evidence type="ECO:0000313" key="2">
    <source>
        <dbReference type="Proteomes" id="UP001054837"/>
    </source>
</evidence>
<name>A0AAV4VIU0_9ARAC</name>
<dbReference type="EMBL" id="BPLQ01013137">
    <property type="protein sequence ID" value="GIY70210.1"/>
    <property type="molecule type" value="Genomic_DNA"/>
</dbReference>
<comment type="caution">
    <text evidence="1">The sequence shown here is derived from an EMBL/GenBank/DDBJ whole genome shotgun (WGS) entry which is preliminary data.</text>
</comment>
<keyword evidence="2" id="KW-1185">Reference proteome</keyword>
<gene>
    <name evidence="1" type="primary">AVEN_152890_1</name>
    <name evidence="1" type="ORF">CDAR_168081</name>
</gene>
<reference evidence="1 2" key="1">
    <citation type="submission" date="2021-06" db="EMBL/GenBank/DDBJ databases">
        <title>Caerostris darwini draft genome.</title>
        <authorList>
            <person name="Kono N."/>
            <person name="Arakawa K."/>
        </authorList>
    </citation>
    <scope>NUCLEOTIDE SEQUENCE [LARGE SCALE GENOMIC DNA]</scope>
</reference>
<accession>A0AAV4VIU0</accession>
<dbReference type="Proteomes" id="UP001054837">
    <property type="component" value="Unassembled WGS sequence"/>
</dbReference>
<dbReference type="AlphaFoldDB" id="A0AAV4VIU0"/>